<evidence type="ECO:0000256" key="5">
    <source>
        <dbReference type="ARBA" id="ARBA00014741"/>
    </source>
</evidence>
<feature type="binding site" evidence="14">
    <location>
        <position position="124"/>
    </location>
    <ligand>
        <name>Ca(2+)</name>
        <dbReference type="ChEBI" id="CHEBI:29108"/>
    </ligand>
</feature>
<proteinExistence type="inferred from homology"/>
<dbReference type="SUPFAM" id="SSF56529">
    <property type="entry name" value="FAH"/>
    <property type="match status" value="1"/>
</dbReference>
<feature type="binding site" evidence="13">
    <location>
        <position position="126"/>
    </location>
    <ligand>
        <name>substrate</name>
    </ligand>
</feature>
<feature type="binding site" evidence="13">
    <location>
        <position position="238"/>
    </location>
    <ligand>
        <name>substrate</name>
    </ligand>
</feature>
<dbReference type="Pfam" id="PF09298">
    <property type="entry name" value="FAA_hydrolase_N"/>
    <property type="match status" value="1"/>
</dbReference>
<dbReference type="PANTHER" id="PTHR43069:SF2">
    <property type="entry name" value="FUMARYLACETOACETASE"/>
    <property type="match status" value="1"/>
</dbReference>
<comment type="pathway">
    <text evidence="2 15">Amino-acid degradation; L-phenylalanine degradation; acetoacetate and fumarate from L-phenylalanine: step 6/6.</text>
</comment>
<evidence type="ECO:0000259" key="16">
    <source>
        <dbReference type="Pfam" id="PF01557"/>
    </source>
</evidence>
<evidence type="ECO:0000256" key="12">
    <source>
        <dbReference type="PIRSR" id="PIRSR605959-1"/>
    </source>
</evidence>
<evidence type="ECO:0000256" key="3">
    <source>
        <dbReference type="ARBA" id="ARBA00010211"/>
    </source>
</evidence>
<dbReference type="GO" id="GO:0004334">
    <property type="term" value="F:fumarylacetoacetase activity"/>
    <property type="evidence" value="ECO:0007669"/>
    <property type="project" value="UniProtKB-UniRule"/>
</dbReference>
<comment type="cofactor">
    <cofactor evidence="15">
        <name>Mg(2+)</name>
        <dbReference type="ChEBI" id="CHEBI:18420"/>
    </cofactor>
    <cofactor evidence="15">
        <name>Ca(2+)</name>
        <dbReference type="ChEBI" id="CHEBI:29108"/>
    </cofactor>
</comment>
<feature type="domain" description="Fumarylacetoacetase-like C-terminal" evidence="16">
    <location>
        <begin position="150"/>
        <end position="407"/>
    </location>
</feature>
<dbReference type="EC" id="3.7.1.2" evidence="4 15"/>
<evidence type="ECO:0000256" key="8">
    <source>
        <dbReference type="ARBA" id="ARBA00022837"/>
    </source>
</evidence>
<dbReference type="GO" id="GO:0006559">
    <property type="term" value="P:L-phenylalanine catabolic process"/>
    <property type="evidence" value="ECO:0007669"/>
    <property type="project" value="UniProtKB-UniRule"/>
</dbReference>
<dbReference type="Proteomes" id="UP001367676">
    <property type="component" value="Unassembled WGS sequence"/>
</dbReference>
<feature type="domain" description="Fumarylacetoacetase N-terminal" evidence="17">
    <location>
        <begin position="18"/>
        <end position="116"/>
    </location>
</feature>
<keyword evidence="19" id="KW-1185">Reference proteome</keyword>
<dbReference type="FunFam" id="2.30.30.230:FF:000001">
    <property type="entry name" value="Fumarylacetoacetase"/>
    <property type="match status" value="1"/>
</dbReference>
<feature type="binding site" evidence="14">
    <location>
        <position position="231"/>
    </location>
    <ligand>
        <name>Mg(2+)</name>
        <dbReference type="ChEBI" id="CHEBI:18420"/>
    </ligand>
</feature>
<feature type="binding site" evidence="14">
    <location>
        <position position="196"/>
    </location>
    <ligand>
        <name>Ca(2+)</name>
        <dbReference type="ChEBI" id="CHEBI:29108"/>
    </ligand>
</feature>
<feature type="active site" description="Proton acceptor" evidence="12">
    <location>
        <position position="131"/>
    </location>
</feature>
<dbReference type="InterPro" id="IPR005959">
    <property type="entry name" value="Fumarylacetoacetase"/>
</dbReference>
<accession>A0AAN9Y317</accession>
<evidence type="ECO:0000256" key="14">
    <source>
        <dbReference type="PIRSR" id="PIRSR605959-3"/>
    </source>
</evidence>
<dbReference type="FunFam" id="3.90.850.10:FF:000004">
    <property type="entry name" value="Fumarylacetoacetase"/>
    <property type="match status" value="1"/>
</dbReference>
<evidence type="ECO:0000256" key="1">
    <source>
        <dbReference type="ARBA" id="ARBA00000353"/>
    </source>
</evidence>
<evidence type="ECO:0000313" key="18">
    <source>
        <dbReference type="EMBL" id="KAK7582578.1"/>
    </source>
</evidence>
<evidence type="ECO:0000256" key="2">
    <source>
        <dbReference type="ARBA" id="ARBA00004782"/>
    </source>
</evidence>
<evidence type="ECO:0000259" key="17">
    <source>
        <dbReference type="Pfam" id="PF09298"/>
    </source>
</evidence>
<comment type="similarity">
    <text evidence="3 15">Belongs to the FAH family.</text>
</comment>
<comment type="catalytic activity">
    <reaction evidence="1 15">
        <text>4-fumarylacetoacetate + H2O = acetoacetate + fumarate + H(+)</text>
        <dbReference type="Rhea" id="RHEA:10244"/>
        <dbReference type="ChEBI" id="CHEBI:13705"/>
        <dbReference type="ChEBI" id="CHEBI:15377"/>
        <dbReference type="ChEBI" id="CHEBI:15378"/>
        <dbReference type="ChEBI" id="CHEBI:18034"/>
        <dbReference type="ChEBI" id="CHEBI:29806"/>
        <dbReference type="EC" id="3.7.1.2"/>
    </reaction>
</comment>
<dbReference type="InterPro" id="IPR015377">
    <property type="entry name" value="Fumarylacetoacetase_N"/>
</dbReference>
<dbReference type="SUPFAM" id="SSF63433">
    <property type="entry name" value="Fumarylacetoacetate hydrolase, FAH, N-terminal domain"/>
    <property type="match status" value="1"/>
</dbReference>
<evidence type="ECO:0000313" key="19">
    <source>
        <dbReference type="Proteomes" id="UP001367676"/>
    </source>
</evidence>
<dbReference type="AlphaFoldDB" id="A0AAN9Y317"/>
<feature type="binding site" evidence="14">
    <location>
        <position position="255"/>
    </location>
    <ligand>
        <name>Mg(2+)</name>
        <dbReference type="ChEBI" id="CHEBI:18420"/>
    </ligand>
</feature>
<sequence>MPMQSFINYTPDCDFPIENLPYGVFSTSDDETPRIGVAIGDLILDLKKTPNVFMGPLLEKKQNVFKQTTLNDFMALGKPYWKEARTSLQSYLSAENHKNKDQSTFVKQSDARMHVPATIGDYSDFFSSYYHAYNCSLMFNMAILRSNWRWVPIAYHGRSSSICISGTPVKRPIGQIIEDQSNPVPILSESKRLDFELEVGVFVGGPLNQLGETSDIGSVDDNIFGIVLLNDWSARDIQLWEMVPLGPFLSKNFATTISPWIVTMEALEPFKTENMKQDPTPLPYLLHSEPYNFDITLEAHLKTEKSTYKKLCQSNYKYLYWTAKQQLCHHMITGCNMRPGDLMGSGTISGPTDDSCGCLMELTFNGKNPIILDDSQTRTFLEDGDEVTFTGCCNGDGYRIGFGSCTGKILPHK</sequence>
<comment type="caution">
    <text evidence="18">The sequence shown here is derived from an EMBL/GenBank/DDBJ whole genome shotgun (WGS) entry which is preliminary data.</text>
</comment>
<dbReference type="InterPro" id="IPR011234">
    <property type="entry name" value="Fumarylacetoacetase-like_C"/>
</dbReference>
<dbReference type="Pfam" id="PF01557">
    <property type="entry name" value="FAA_hydrolase"/>
    <property type="match status" value="1"/>
</dbReference>
<dbReference type="PANTHER" id="PTHR43069">
    <property type="entry name" value="FUMARYLACETOACETASE"/>
    <property type="match status" value="1"/>
</dbReference>
<feature type="binding site" evidence="13">
    <location>
        <position position="347"/>
    </location>
    <ligand>
        <name>substrate</name>
    </ligand>
</feature>
<evidence type="ECO:0000256" key="7">
    <source>
        <dbReference type="ARBA" id="ARBA00022801"/>
    </source>
</evidence>
<evidence type="ECO:0000256" key="11">
    <source>
        <dbReference type="ARBA" id="ARBA00023232"/>
    </source>
</evidence>
<feature type="binding site" evidence="14">
    <location>
        <position position="251"/>
    </location>
    <ligand>
        <name>Mg(2+)</name>
        <dbReference type="ChEBI" id="CHEBI:18420"/>
    </ligand>
</feature>
<dbReference type="Gene3D" id="3.90.850.10">
    <property type="entry name" value="Fumarylacetoacetase-like, C-terminal domain"/>
    <property type="match status" value="1"/>
</dbReference>
<organism evidence="18 19">
    <name type="scientific">Parthenolecanium corni</name>
    <dbReference type="NCBI Taxonomy" id="536013"/>
    <lineage>
        <taxon>Eukaryota</taxon>
        <taxon>Metazoa</taxon>
        <taxon>Ecdysozoa</taxon>
        <taxon>Arthropoda</taxon>
        <taxon>Hexapoda</taxon>
        <taxon>Insecta</taxon>
        <taxon>Pterygota</taxon>
        <taxon>Neoptera</taxon>
        <taxon>Paraneoptera</taxon>
        <taxon>Hemiptera</taxon>
        <taxon>Sternorrhyncha</taxon>
        <taxon>Coccoidea</taxon>
        <taxon>Coccidae</taxon>
        <taxon>Parthenolecanium</taxon>
    </lineage>
</organism>
<keyword evidence="6 14" id="KW-0479">Metal-binding</keyword>
<evidence type="ECO:0000256" key="10">
    <source>
        <dbReference type="ARBA" id="ARBA00022878"/>
    </source>
</evidence>
<keyword evidence="8 14" id="KW-0106">Calcium</keyword>
<evidence type="ECO:0000256" key="4">
    <source>
        <dbReference type="ARBA" id="ARBA00012094"/>
    </source>
</evidence>
<protein>
    <recommendedName>
        <fullName evidence="5 15">Fumarylacetoacetase</fullName>
        <ecNumber evidence="4 15">3.7.1.2</ecNumber>
    </recommendedName>
    <alternativeName>
        <fullName evidence="15">Fumarylacetoacetate hydrolase</fullName>
    </alternativeName>
</protein>
<dbReference type="NCBIfam" id="TIGR01266">
    <property type="entry name" value="fum_ac_acetase"/>
    <property type="match status" value="1"/>
</dbReference>
<dbReference type="Gene3D" id="2.30.30.230">
    <property type="entry name" value="Fumarylacetoacetase, N-terminal domain"/>
    <property type="match status" value="1"/>
</dbReference>
<keyword evidence="11 15" id="KW-0585">Phenylalanine catabolism</keyword>
<evidence type="ECO:0000256" key="15">
    <source>
        <dbReference type="RuleBase" id="RU366008"/>
    </source>
</evidence>
<dbReference type="GO" id="GO:0046872">
    <property type="term" value="F:metal ion binding"/>
    <property type="evidence" value="ECO:0007669"/>
    <property type="project" value="UniProtKB-UniRule"/>
</dbReference>
<dbReference type="GO" id="GO:1902000">
    <property type="term" value="P:homogentisate catabolic process"/>
    <property type="evidence" value="ECO:0007669"/>
    <property type="project" value="TreeGrafter"/>
</dbReference>
<reference evidence="18 19" key="1">
    <citation type="submission" date="2024-03" db="EMBL/GenBank/DDBJ databases">
        <title>Adaptation during the transition from Ophiocordyceps entomopathogen to insect associate is accompanied by gene loss and intensified selection.</title>
        <authorList>
            <person name="Ward C.M."/>
            <person name="Onetto C.A."/>
            <person name="Borneman A.R."/>
        </authorList>
    </citation>
    <scope>NUCLEOTIDE SEQUENCE [LARGE SCALE GENOMIC DNA]</scope>
    <source>
        <strain evidence="18">AWRI1</strain>
        <tissue evidence="18">Single Adult Female</tissue>
    </source>
</reference>
<keyword evidence="10 15" id="KW-0828">Tyrosine catabolism</keyword>
<feature type="binding site" evidence="14">
    <location>
        <position position="231"/>
    </location>
    <ligand>
        <name>Ca(2+)</name>
        <dbReference type="ChEBI" id="CHEBI:29108"/>
    </ligand>
</feature>
<evidence type="ECO:0000256" key="13">
    <source>
        <dbReference type="PIRSR" id="PIRSR605959-2"/>
    </source>
</evidence>
<dbReference type="InterPro" id="IPR036663">
    <property type="entry name" value="Fumarylacetoacetase_C_sf"/>
</dbReference>
<feature type="binding site" evidence="14">
    <location>
        <position position="198"/>
    </location>
    <ligand>
        <name>Ca(2+)</name>
        <dbReference type="ChEBI" id="CHEBI:29108"/>
    </ligand>
</feature>
<dbReference type="InterPro" id="IPR036462">
    <property type="entry name" value="Fumarylacetoacetase_N_sf"/>
</dbReference>
<dbReference type="EMBL" id="JBBCAQ010000033">
    <property type="protein sequence ID" value="KAK7582578.1"/>
    <property type="molecule type" value="Genomic_DNA"/>
</dbReference>
<name>A0AAN9Y317_9HEMI</name>
<gene>
    <name evidence="18" type="ORF">V9T40_014023</name>
</gene>
<evidence type="ECO:0000256" key="6">
    <source>
        <dbReference type="ARBA" id="ARBA00022723"/>
    </source>
</evidence>
<dbReference type="GO" id="GO:0006572">
    <property type="term" value="P:L-tyrosine catabolic process"/>
    <property type="evidence" value="ECO:0007669"/>
    <property type="project" value="UniProtKB-UniRule"/>
</dbReference>
<keyword evidence="7 15" id="KW-0378">Hydrolase</keyword>
<keyword evidence="9 14" id="KW-0460">Magnesium</keyword>
<evidence type="ECO:0000256" key="9">
    <source>
        <dbReference type="ARBA" id="ARBA00022842"/>
    </source>
</evidence>